<reference evidence="2" key="1">
    <citation type="submission" date="2020-05" db="EMBL/GenBank/DDBJ databases">
        <authorList>
            <person name="Chiriac C."/>
            <person name="Salcher M."/>
            <person name="Ghai R."/>
            <person name="Kavagutti S V."/>
        </authorList>
    </citation>
    <scope>NUCLEOTIDE SEQUENCE</scope>
</reference>
<organism evidence="2">
    <name type="scientific">freshwater metagenome</name>
    <dbReference type="NCBI Taxonomy" id="449393"/>
    <lineage>
        <taxon>unclassified sequences</taxon>
        <taxon>metagenomes</taxon>
        <taxon>ecological metagenomes</taxon>
    </lineage>
</organism>
<gene>
    <name evidence="1" type="ORF">UFOPK1766_00594</name>
    <name evidence="2" type="ORF">UFOPK3162_00082</name>
</gene>
<evidence type="ECO:0000313" key="2">
    <source>
        <dbReference type="EMBL" id="CAB4814471.1"/>
    </source>
</evidence>
<proteinExistence type="predicted"/>
<accession>A0A6J6YYE2</accession>
<name>A0A6J6YYE2_9ZZZZ</name>
<dbReference type="AlphaFoldDB" id="A0A6J6YYE2"/>
<dbReference type="EMBL" id="CAEZTW010000098">
    <property type="protein sequence ID" value="CAB4583506.1"/>
    <property type="molecule type" value="Genomic_DNA"/>
</dbReference>
<protein>
    <submittedName>
        <fullName evidence="2">Unannotated protein</fullName>
    </submittedName>
</protein>
<dbReference type="EMBL" id="CAFABB010000005">
    <property type="protein sequence ID" value="CAB4814471.1"/>
    <property type="molecule type" value="Genomic_DNA"/>
</dbReference>
<sequence length="66" mass="6697">MGKPALGITEIPTLAPLLKTLKCSLISAGPVAQFKPIKSIPSGSNAFNAAPISDPINIVPVVSTVT</sequence>
<evidence type="ECO:0000313" key="1">
    <source>
        <dbReference type="EMBL" id="CAB4583506.1"/>
    </source>
</evidence>